<evidence type="ECO:0000313" key="3">
    <source>
        <dbReference type="EMBL" id="KAB0268002.1"/>
    </source>
</evidence>
<sequence>MASFTLHLPRDARPGDPGALERAEVVKDAFSWGAFFFTALWFFYHRCWIAGLLVLIAVVTLNGLMSVLDIYPLAAFVAQVLLCWLIGLEANSLRRWTLTRRGLPAFDVVSAPDQDEAEAKSYARWLARTAPLPRPAGPAVRPRPTGEPVLGLFPDPERFR</sequence>
<gene>
    <name evidence="3" type="ORF">FEZ63_07095</name>
</gene>
<comment type="caution">
    <text evidence="3">The sequence shown here is derived from an EMBL/GenBank/DDBJ whole genome shotgun (WGS) entry which is preliminary data.</text>
</comment>
<reference evidence="3 4" key="1">
    <citation type="journal article" date="2019" name="Microorganisms">
        <title>Genome Insights into the Novel Species Microvirga brassicacearum, a Rapeseed Endophyte with Biotechnological Potential.</title>
        <authorList>
            <person name="Jimenez-Gomez A."/>
            <person name="Saati-Santamaria Z."/>
            <person name="Igual J.M."/>
            <person name="Rivas R."/>
            <person name="Mateos P.F."/>
            <person name="Garcia-Fraile P."/>
        </authorList>
    </citation>
    <scope>NUCLEOTIDE SEQUENCE [LARGE SCALE GENOMIC DNA]</scope>
    <source>
        <strain evidence="3 4">CDVBN77</strain>
    </source>
</reference>
<dbReference type="Proteomes" id="UP000325684">
    <property type="component" value="Unassembled WGS sequence"/>
</dbReference>
<accession>A0A5N3PE33</accession>
<keyword evidence="2" id="KW-1133">Transmembrane helix</keyword>
<name>A0A5N3PE33_9HYPH</name>
<evidence type="ECO:0000256" key="1">
    <source>
        <dbReference type="SAM" id="MobiDB-lite"/>
    </source>
</evidence>
<dbReference type="Pfam" id="PF10947">
    <property type="entry name" value="DUF2628"/>
    <property type="match status" value="1"/>
</dbReference>
<evidence type="ECO:0000313" key="4">
    <source>
        <dbReference type="Proteomes" id="UP000325684"/>
    </source>
</evidence>
<organism evidence="3 4">
    <name type="scientific">Microvirga brassicacearum</name>
    <dbReference type="NCBI Taxonomy" id="2580413"/>
    <lineage>
        <taxon>Bacteria</taxon>
        <taxon>Pseudomonadati</taxon>
        <taxon>Pseudomonadota</taxon>
        <taxon>Alphaproteobacteria</taxon>
        <taxon>Hyphomicrobiales</taxon>
        <taxon>Methylobacteriaceae</taxon>
        <taxon>Microvirga</taxon>
    </lineage>
</organism>
<dbReference type="EMBL" id="VCMV01000010">
    <property type="protein sequence ID" value="KAB0268002.1"/>
    <property type="molecule type" value="Genomic_DNA"/>
</dbReference>
<dbReference type="OrthoDB" id="7285394at2"/>
<evidence type="ECO:0000256" key="2">
    <source>
        <dbReference type="SAM" id="Phobius"/>
    </source>
</evidence>
<keyword evidence="2" id="KW-0472">Membrane</keyword>
<feature type="region of interest" description="Disordered" evidence="1">
    <location>
        <begin position="134"/>
        <end position="160"/>
    </location>
</feature>
<feature type="transmembrane region" description="Helical" evidence="2">
    <location>
        <begin position="32"/>
        <end position="58"/>
    </location>
</feature>
<proteinExistence type="predicted"/>
<dbReference type="InterPro" id="IPR024399">
    <property type="entry name" value="DUF2628"/>
</dbReference>
<protein>
    <submittedName>
        <fullName evidence="3">DUF2628 domain-containing protein</fullName>
    </submittedName>
</protein>
<keyword evidence="4" id="KW-1185">Reference proteome</keyword>
<feature type="transmembrane region" description="Helical" evidence="2">
    <location>
        <begin position="70"/>
        <end position="91"/>
    </location>
</feature>
<keyword evidence="2" id="KW-0812">Transmembrane</keyword>
<dbReference type="AlphaFoldDB" id="A0A5N3PE33"/>